<evidence type="ECO:0000256" key="4">
    <source>
        <dbReference type="ARBA" id="ARBA00022833"/>
    </source>
</evidence>
<comment type="subcellular location">
    <subcellularLocation>
        <location evidence="1">Endomembrane system</location>
        <topology evidence="1">Peripheral membrane protein</topology>
    </subcellularLocation>
</comment>
<feature type="compositionally biased region" description="Low complexity" evidence="7">
    <location>
        <begin position="292"/>
        <end position="310"/>
    </location>
</feature>
<evidence type="ECO:0000256" key="6">
    <source>
        <dbReference type="SAM" id="Coils"/>
    </source>
</evidence>
<evidence type="ECO:0000256" key="1">
    <source>
        <dbReference type="ARBA" id="ARBA00004184"/>
    </source>
</evidence>
<feature type="region of interest" description="Disordered" evidence="7">
    <location>
        <begin position="290"/>
        <end position="327"/>
    </location>
</feature>
<dbReference type="EMBL" id="JATAAI010000011">
    <property type="protein sequence ID" value="KAK1742349.1"/>
    <property type="molecule type" value="Genomic_DNA"/>
</dbReference>
<keyword evidence="9" id="KW-1185">Reference proteome</keyword>
<name>A0AAD9DDS7_9STRA</name>
<accession>A0AAD9DDS7</accession>
<keyword evidence="5" id="KW-0472">Membrane</keyword>
<proteinExistence type="predicted"/>
<protein>
    <submittedName>
        <fullName evidence="8">Uncharacterized protein</fullName>
    </submittedName>
</protein>
<dbReference type="GO" id="GO:0005768">
    <property type="term" value="C:endosome"/>
    <property type="evidence" value="ECO:0007669"/>
    <property type="project" value="TreeGrafter"/>
</dbReference>
<evidence type="ECO:0000313" key="8">
    <source>
        <dbReference type="EMBL" id="KAK1742349.1"/>
    </source>
</evidence>
<dbReference type="GO" id="GO:0008270">
    <property type="term" value="F:zinc ion binding"/>
    <property type="evidence" value="ECO:0007669"/>
    <property type="project" value="UniProtKB-KW"/>
</dbReference>
<dbReference type="Proteomes" id="UP001224775">
    <property type="component" value="Unassembled WGS sequence"/>
</dbReference>
<feature type="region of interest" description="Disordered" evidence="7">
    <location>
        <begin position="638"/>
        <end position="663"/>
    </location>
</feature>
<organism evidence="8 9">
    <name type="scientific">Skeletonema marinoi</name>
    <dbReference type="NCBI Taxonomy" id="267567"/>
    <lineage>
        <taxon>Eukaryota</taxon>
        <taxon>Sar</taxon>
        <taxon>Stramenopiles</taxon>
        <taxon>Ochrophyta</taxon>
        <taxon>Bacillariophyta</taxon>
        <taxon>Coscinodiscophyceae</taxon>
        <taxon>Thalassiosirophycidae</taxon>
        <taxon>Thalassiosirales</taxon>
        <taxon>Skeletonemataceae</taxon>
        <taxon>Skeletonema</taxon>
        <taxon>Skeletonema marinoi-dohrnii complex</taxon>
    </lineage>
</organism>
<feature type="compositionally biased region" description="Low complexity" evidence="7">
    <location>
        <begin position="227"/>
        <end position="259"/>
    </location>
</feature>
<feature type="compositionally biased region" description="Gly residues" evidence="7">
    <location>
        <begin position="171"/>
        <end position="180"/>
    </location>
</feature>
<evidence type="ECO:0000256" key="3">
    <source>
        <dbReference type="ARBA" id="ARBA00022771"/>
    </source>
</evidence>
<dbReference type="GO" id="GO:0007033">
    <property type="term" value="P:vacuole organization"/>
    <property type="evidence" value="ECO:0007669"/>
    <property type="project" value="TreeGrafter"/>
</dbReference>
<dbReference type="PANTHER" id="PTHR23323">
    <property type="entry name" value="VACUOLAR PROTEIN SORTING-ASSOCIATED PROTEIN"/>
    <property type="match status" value="1"/>
</dbReference>
<dbReference type="GO" id="GO:0030897">
    <property type="term" value="C:HOPS complex"/>
    <property type="evidence" value="ECO:0007669"/>
    <property type="project" value="TreeGrafter"/>
</dbReference>
<evidence type="ECO:0000313" key="9">
    <source>
        <dbReference type="Proteomes" id="UP001224775"/>
    </source>
</evidence>
<feature type="compositionally biased region" description="Polar residues" evidence="7">
    <location>
        <begin position="140"/>
        <end position="152"/>
    </location>
</feature>
<feature type="compositionally biased region" description="Low complexity" evidence="7">
    <location>
        <begin position="153"/>
        <end position="163"/>
    </location>
</feature>
<dbReference type="GO" id="GO:0048284">
    <property type="term" value="P:organelle fusion"/>
    <property type="evidence" value="ECO:0007669"/>
    <property type="project" value="TreeGrafter"/>
</dbReference>
<keyword evidence="6" id="KW-0175">Coiled coil</keyword>
<dbReference type="GO" id="GO:0007032">
    <property type="term" value="P:endosome organization"/>
    <property type="evidence" value="ECO:0007669"/>
    <property type="project" value="TreeGrafter"/>
</dbReference>
<feature type="region of interest" description="Disordered" evidence="7">
    <location>
        <begin position="207"/>
        <end position="259"/>
    </location>
</feature>
<dbReference type="Pfam" id="PF23356">
    <property type="entry name" value="TPR_PEP5_VPS11"/>
    <property type="match status" value="2"/>
</dbReference>
<keyword evidence="3" id="KW-0863">Zinc-finger</keyword>
<sequence>MTFRALNLQNTRRFAFFDRKNLPLPSAVVKDLVPSSGSSSSGGGNDGPLDPQLLYPEETLSDNTGKNDVGAGEYFTLVAATNVSLPLSLSAPSNNSTAAAGSIETGGKNTEEGAMKRGSCGDGAPAMQAGLLAMQQQQPDNTADNSDALQTINGNNQSNASNNMTIRPDGESGGRSGGNGELQLLFASSRNTSLVHVVDVTVRCTPKNPHFVEDGSNQENGGGNGSGSAFASKGSVDSTNANANNAASSSSSTKKSTAIAANPEELDGWRGHYNPFLSANAFIQDTTIDRNTSSSSKSHTRSTSTASISSIPKESRRKTAKERILDEHLGGGKDFTAKNDGFESGASLFASSPFAKDIIDSGSGGATGGGSSNSSDKARIVSLATCSGPSKENKESILYVASISDAPNTVGIVVHTNPHLMLSAISPTLMKSSSEEQQQQQQSKSKMGMYSTFFKPTSGKFNQSSHGRPRCVSILPGVVCVGTDEGIVLVYVFNCDLDGSVQIGTDGYGKLSLVAEIPAPKGMESSTESGAIHSVSSLELIAAPNGSNGAMHKLFVTYRRRRVQGGTDMGVSSSPPTGPSGGICCYELGGLRIPGKVVPVVGQTSNAPVVSSRYDLDGRDVGKSCLCDIISLPPEDWMTNHSAGDGDGAGSSNNENGGGGDAAALSADSIEKMLPRFVVARGDGLHLYSPSEKVGVCPVDGNKIAACSVPSPPVVVYLRRPLRPRSSALGSNKDKSIRGAGASYALVATTDSKSGRDAVDIYDITNKLVGFHVLLSPGHRALRTAGIASSPTVNGGNLIRGGRSSAVVLTSGGSIVTLVEKTTPDKVDLLVQKNLYAAAISMAFADPQFYRPEDIIGLYRRYAEHLYRKGDFSSSMDQYILTIGSLESSHVIFRFLDTPKIPLVVKYLEALRAQGLSSVVHDELLRTCYLKLNDPESAGKIIVRSSLSVNGVSIPLNPDGTEAPSVPISRNIHASDDPSEMLSAICSLEAPEAAEALVTHGSLLARSLPRETAGVVIALCDGSYSPTALADAAAGRPSVTDSQKDDAYKYPISLFSNAFQENPKLLRLILSHCRRNNCALTPMLRRTLLELTLDEWSSAKRTGDSHVERTRHMEAMMMLSDHHDMGDYEALVIVQAAEFSDGEILLYERLNMVPMLLEQYAASGTERARRQMLAMCERDPELCPEVLAHFVKMYGERADKEPLAEDASVNSDSDVGGLLTDIHEALMLIRDHGELPPVRILRILSGETHGQFSADIKSLSANQGSVPLSAAIDYVGSVLDDSSNKIDQLQNKVEEYSRLCNDMELEINALLCLEPATKKKNVGHNVDIDDIYSRLLGLSEGPQQAQRDSVERQEMKKEEFWREMEHSEDPFETICFFISKGYLENA</sequence>
<evidence type="ECO:0000256" key="2">
    <source>
        <dbReference type="ARBA" id="ARBA00022723"/>
    </source>
</evidence>
<feature type="region of interest" description="Disordered" evidence="7">
    <location>
        <begin position="135"/>
        <end position="181"/>
    </location>
</feature>
<dbReference type="InterPro" id="IPR057308">
    <property type="entry name" value="CHCR_PEP5_VPS11"/>
</dbReference>
<comment type="caution">
    <text evidence="8">The sequence shown here is derived from an EMBL/GenBank/DDBJ whole genome shotgun (WGS) entry which is preliminary data.</text>
</comment>
<evidence type="ECO:0000256" key="7">
    <source>
        <dbReference type="SAM" id="MobiDB-lite"/>
    </source>
</evidence>
<reference evidence="8" key="1">
    <citation type="submission" date="2023-06" db="EMBL/GenBank/DDBJ databases">
        <title>Survivors Of The Sea: Transcriptome response of Skeletonema marinoi to long-term dormancy.</title>
        <authorList>
            <person name="Pinder M.I.M."/>
            <person name="Kourtchenko O."/>
            <person name="Robertson E.K."/>
            <person name="Larsson T."/>
            <person name="Maumus F."/>
            <person name="Osuna-Cruz C.M."/>
            <person name="Vancaester E."/>
            <person name="Stenow R."/>
            <person name="Vandepoele K."/>
            <person name="Ploug H."/>
            <person name="Bruchert V."/>
            <person name="Godhe A."/>
            <person name="Topel M."/>
        </authorList>
    </citation>
    <scope>NUCLEOTIDE SEQUENCE</scope>
    <source>
        <strain evidence="8">R05AC</strain>
    </source>
</reference>
<feature type="region of interest" description="Disordered" evidence="7">
    <location>
        <begin position="33"/>
        <end position="67"/>
    </location>
</feature>
<keyword evidence="4" id="KW-0862">Zinc</keyword>
<dbReference type="GO" id="GO:0006904">
    <property type="term" value="P:vesicle docking involved in exocytosis"/>
    <property type="evidence" value="ECO:0007669"/>
    <property type="project" value="TreeGrafter"/>
</dbReference>
<feature type="coiled-coil region" evidence="6">
    <location>
        <begin position="1279"/>
        <end position="1306"/>
    </location>
</feature>
<evidence type="ECO:0000256" key="5">
    <source>
        <dbReference type="ARBA" id="ARBA00023136"/>
    </source>
</evidence>
<gene>
    <name evidence="8" type="ORF">QTG54_006914</name>
</gene>
<dbReference type="GO" id="GO:0030674">
    <property type="term" value="F:protein-macromolecule adaptor activity"/>
    <property type="evidence" value="ECO:0007669"/>
    <property type="project" value="TreeGrafter"/>
</dbReference>
<keyword evidence="2" id="KW-0479">Metal-binding</keyword>
<dbReference type="PANTHER" id="PTHR23323:SF24">
    <property type="entry name" value="VACUOLAR PROTEIN SORTING-ASSOCIATED PROTEIN 11 HOMOLOG"/>
    <property type="match status" value="1"/>
</dbReference>